<protein>
    <submittedName>
        <fullName evidence="2">Uncharacterized protein</fullName>
    </submittedName>
</protein>
<keyword evidence="3" id="KW-1185">Reference proteome</keyword>
<feature type="compositionally biased region" description="Low complexity" evidence="1">
    <location>
        <begin position="367"/>
        <end position="386"/>
    </location>
</feature>
<dbReference type="Proteomes" id="UP000191672">
    <property type="component" value="Unassembled WGS sequence"/>
</dbReference>
<organism evidence="2 3">
    <name type="scientific">Penicillium antarcticum</name>
    <dbReference type="NCBI Taxonomy" id="416450"/>
    <lineage>
        <taxon>Eukaryota</taxon>
        <taxon>Fungi</taxon>
        <taxon>Dikarya</taxon>
        <taxon>Ascomycota</taxon>
        <taxon>Pezizomycotina</taxon>
        <taxon>Eurotiomycetes</taxon>
        <taxon>Eurotiomycetidae</taxon>
        <taxon>Eurotiales</taxon>
        <taxon>Aspergillaceae</taxon>
        <taxon>Penicillium</taxon>
    </lineage>
</organism>
<evidence type="ECO:0000256" key="1">
    <source>
        <dbReference type="SAM" id="MobiDB-lite"/>
    </source>
</evidence>
<reference evidence="3" key="1">
    <citation type="journal article" date="2017" name="Nat. Microbiol.">
        <title>Global analysis of biosynthetic gene clusters reveals vast potential of secondary metabolite production in Penicillium species.</title>
        <authorList>
            <person name="Nielsen J.C."/>
            <person name="Grijseels S."/>
            <person name="Prigent S."/>
            <person name="Ji B."/>
            <person name="Dainat J."/>
            <person name="Nielsen K.F."/>
            <person name="Frisvad J.C."/>
            <person name="Workman M."/>
            <person name="Nielsen J."/>
        </authorList>
    </citation>
    <scope>NUCLEOTIDE SEQUENCE [LARGE SCALE GENOMIC DNA]</scope>
    <source>
        <strain evidence="3">IBT 31811</strain>
    </source>
</reference>
<feature type="region of interest" description="Disordered" evidence="1">
    <location>
        <begin position="76"/>
        <end position="111"/>
    </location>
</feature>
<sequence>MAREVFKTSEVYNYSDIQQVEHKTLVLTAPEDGGSIPAIIPPRDFTSSPIAGPEASDGRMVVFVDLDDAFEHGSTLEKPFPQLNPIASEPADLTPSPFSSSVREAPDERNFNPNRNGFSAALSCYPIVKEIARAVDLNTLYSLSTTCRQFHVNLAPFRHQLVRETLRCENEYVETLAEMLHSGAVLPSSVKSVLQLLSRGSGEPGRMTRGKVAKCARDMVAECRRCAKVVCRNCTIKPPSQTTLKNRIRRLCHTCGTAPLSSLLSADPHNPAPDPDNVAATAFAQSPCNCIESVWLCTQCGQTLRSNDTTYRRVWAWRTRYSTYLGGGLGTGIGEGCQGVKCGRGEGCLAAQGIELEVDCEVDEGSSDTSSSHSAGHSPASHPSYSNEGAISTDSHDDEEPGYFRQEVIGLGGVVKHKAKKRVNVGACVVEYEDERETGNYLAREEDGLHRAWCGWCSRVIPSKSEVGC</sequence>
<dbReference type="AlphaFoldDB" id="A0A1V6QNX9"/>
<evidence type="ECO:0000313" key="2">
    <source>
        <dbReference type="EMBL" id="OQD90939.1"/>
    </source>
</evidence>
<accession>A0A1V6QNX9</accession>
<name>A0A1V6QNX9_9EURO</name>
<dbReference type="STRING" id="416450.A0A1V6QNX9"/>
<proteinExistence type="predicted"/>
<gene>
    <name evidence="2" type="ORF">PENANT_c001G08631</name>
</gene>
<comment type="caution">
    <text evidence="2">The sequence shown here is derived from an EMBL/GenBank/DDBJ whole genome shotgun (WGS) entry which is preliminary data.</text>
</comment>
<evidence type="ECO:0000313" key="3">
    <source>
        <dbReference type="Proteomes" id="UP000191672"/>
    </source>
</evidence>
<feature type="region of interest" description="Disordered" evidence="1">
    <location>
        <begin position="362"/>
        <end position="399"/>
    </location>
</feature>
<dbReference type="EMBL" id="MDYN01000001">
    <property type="protein sequence ID" value="OQD90939.1"/>
    <property type="molecule type" value="Genomic_DNA"/>
</dbReference>